<evidence type="ECO:0000313" key="11">
    <source>
        <dbReference type="EMBL" id="QEG37104.1"/>
    </source>
</evidence>
<dbReference type="HAMAP" id="MF_00259">
    <property type="entry name" value="GcvT"/>
    <property type="match status" value="1"/>
</dbReference>
<evidence type="ECO:0000256" key="7">
    <source>
        <dbReference type="HAMAP-Rule" id="MF_00259"/>
    </source>
</evidence>
<dbReference type="InterPro" id="IPR027266">
    <property type="entry name" value="TrmE/GcvT-like"/>
</dbReference>
<protein>
    <recommendedName>
        <fullName evidence="2 7">Aminomethyltransferase</fullName>
        <ecNumber evidence="2 7">2.1.2.10</ecNumber>
    </recommendedName>
    <alternativeName>
        <fullName evidence="5 7">Glycine cleavage system T protein</fullName>
    </alternativeName>
</protein>
<proteinExistence type="inferred from homology"/>
<dbReference type="Proteomes" id="UP000323917">
    <property type="component" value="Chromosome"/>
</dbReference>
<dbReference type="FunFam" id="4.10.1250.10:FF:000001">
    <property type="entry name" value="Aminomethyltransferase"/>
    <property type="match status" value="1"/>
</dbReference>
<evidence type="ECO:0000256" key="1">
    <source>
        <dbReference type="ARBA" id="ARBA00008609"/>
    </source>
</evidence>
<comment type="function">
    <text evidence="7">The glycine cleavage system catalyzes the degradation of glycine.</text>
</comment>
<dbReference type="Pfam" id="PF01571">
    <property type="entry name" value="GCV_T"/>
    <property type="match status" value="1"/>
</dbReference>
<dbReference type="InterPro" id="IPR028896">
    <property type="entry name" value="GcvT/YgfZ/DmdA"/>
</dbReference>
<dbReference type="InterPro" id="IPR006222">
    <property type="entry name" value="GCVT_N"/>
</dbReference>
<evidence type="ECO:0000256" key="5">
    <source>
        <dbReference type="ARBA" id="ARBA00031395"/>
    </source>
</evidence>
<dbReference type="NCBIfam" id="TIGR00528">
    <property type="entry name" value="gcvT"/>
    <property type="match status" value="1"/>
</dbReference>
<name>A0A5B9QDW6_9BACT</name>
<dbReference type="EMBL" id="CP042913">
    <property type="protein sequence ID" value="QEG37104.1"/>
    <property type="molecule type" value="Genomic_DNA"/>
</dbReference>
<dbReference type="Gene3D" id="2.40.30.110">
    <property type="entry name" value="Aminomethyltransferase beta-barrel domains"/>
    <property type="match status" value="1"/>
</dbReference>
<dbReference type="FunFam" id="2.40.30.110:FF:000003">
    <property type="entry name" value="Aminomethyltransferase"/>
    <property type="match status" value="1"/>
</dbReference>
<accession>A0A5B9QDW6</accession>
<dbReference type="PANTHER" id="PTHR43757">
    <property type="entry name" value="AMINOMETHYLTRANSFERASE"/>
    <property type="match status" value="1"/>
</dbReference>
<evidence type="ECO:0000256" key="2">
    <source>
        <dbReference type="ARBA" id="ARBA00012616"/>
    </source>
</evidence>
<feature type="binding site" evidence="8">
    <location>
        <position position="206"/>
    </location>
    <ligand>
        <name>substrate</name>
    </ligand>
</feature>
<dbReference type="GO" id="GO:0008483">
    <property type="term" value="F:transaminase activity"/>
    <property type="evidence" value="ECO:0007669"/>
    <property type="project" value="UniProtKB-KW"/>
</dbReference>
<dbReference type="Pfam" id="PF08669">
    <property type="entry name" value="GCV_T_C"/>
    <property type="match status" value="1"/>
</dbReference>
<feature type="domain" description="GCVT N-terminal" evidence="9">
    <location>
        <begin position="12"/>
        <end position="271"/>
    </location>
</feature>
<keyword evidence="4 7" id="KW-0808">Transferase</keyword>
<dbReference type="EC" id="2.1.2.10" evidence="2 7"/>
<dbReference type="GO" id="GO:0004047">
    <property type="term" value="F:aminomethyltransferase activity"/>
    <property type="evidence" value="ECO:0007669"/>
    <property type="project" value="UniProtKB-UniRule"/>
</dbReference>
<dbReference type="FunFam" id="3.30.70.1400:FF:000001">
    <property type="entry name" value="Aminomethyltransferase"/>
    <property type="match status" value="1"/>
</dbReference>
<dbReference type="PANTHER" id="PTHR43757:SF2">
    <property type="entry name" value="AMINOMETHYLTRANSFERASE, MITOCHONDRIAL"/>
    <property type="match status" value="1"/>
</dbReference>
<dbReference type="Gene3D" id="3.30.70.1400">
    <property type="entry name" value="Aminomethyltransferase beta-barrel domains"/>
    <property type="match status" value="1"/>
</dbReference>
<dbReference type="Gene3D" id="3.30.1360.120">
    <property type="entry name" value="Probable tRNA modification gtpase trme, domain 1"/>
    <property type="match status" value="1"/>
</dbReference>
<dbReference type="InterPro" id="IPR022903">
    <property type="entry name" value="GcvT_bac"/>
</dbReference>
<organism evidence="11 12">
    <name type="scientific">Bythopirellula goksoeyrii</name>
    <dbReference type="NCBI Taxonomy" id="1400387"/>
    <lineage>
        <taxon>Bacteria</taxon>
        <taxon>Pseudomonadati</taxon>
        <taxon>Planctomycetota</taxon>
        <taxon>Planctomycetia</taxon>
        <taxon>Pirellulales</taxon>
        <taxon>Lacipirellulaceae</taxon>
        <taxon>Bythopirellula</taxon>
    </lineage>
</organism>
<gene>
    <name evidence="7 11" type="primary">gcvT</name>
    <name evidence="11" type="ORF">Pr1d_44440</name>
</gene>
<dbReference type="GO" id="GO:0005829">
    <property type="term" value="C:cytosol"/>
    <property type="evidence" value="ECO:0007669"/>
    <property type="project" value="TreeGrafter"/>
</dbReference>
<feature type="domain" description="Aminomethyltransferase C-terminal" evidence="10">
    <location>
        <begin position="294"/>
        <end position="369"/>
    </location>
</feature>
<dbReference type="SUPFAM" id="SSF103025">
    <property type="entry name" value="Folate-binding domain"/>
    <property type="match status" value="1"/>
</dbReference>
<dbReference type="InterPro" id="IPR006223">
    <property type="entry name" value="GcvT"/>
</dbReference>
<comment type="catalytic activity">
    <reaction evidence="6 7">
        <text>N(6)-[(R)-S(8)-aminomethyldihydrolipoyl]-L-lysyl-[protein] + (6S)-5,6,7,8-tetrahydrofolate = N(6)-[(R)-dihydrolipoyl]-L-lysyl-[protein] + (6R)-5,10-methylene-5,6,7,8-tetrahydrofolate + NH4(+)</text>
        <dbReference type="Rhea" id="RHEA:16945"/>
        <dbReference type="Rhea" id="RHEA-COMP:10475"/>
        <dbReference type="Rhea" id="RHEA-COMP:10492"/>
        <dbReference type="ChEBI" id="CHEBI:15636"/>
        <dbReference type="ChEBI" id="CHEBI:28938"/>
        <dbReference type="ChEBI" id="CHEBI:57453"/>
        <dbReference type="ChEBI" id="CHEBI:83100"/>
        <dbReference type="ChEBI" id="CHEBI:83143"/>
        <dbReference type="EC" id="2.1.2.10"/>
    </reaction>
</comment>
<dbReference type="GO" id="GO:0005960">
    <property type="term" value="C:glycine cleavage complex"/>
    <property type="evidence" value="ECO:0007669"/>
    <property type="project" value="InterPro"/>
</dbReference>
<evidence type="ECO:0000256" key="3">
    <source>
        <dbReference type="ARBA" id="ARBA00022576"/>
    </source>
</evidence>
<dbReference type="OrthoDB" id="9774591at2"/>
<dbReference type="GO" id="GO:0019464">
    <property type="term" value="P:glycine decarboxylation via glycine cleavage system"/>
    <property type="evidence" value="ECO:0007669"/>
    <property type="project" value="UniProtKB-UniRule"/>
</dbReference>
<dbReference type="RefSeq" id="WP_148075378.1">
    <property type="nucleotide sequence ID" value="NZ_CP042913.1"/>
</dbReference>
<evidence type="ECO:0000313" key="12">
    <source>
        <dbReference type="Proteomes" id="UP000323917"/>
    </source>
</evidence>
<comment type="similarity">
    <text evidence="1 7">Belongs to the GcvT family.</text>
</comment>
<comment type="subunit">
    <text evidence="7">The glycine cleavage system is composed of four proteins: P, T, L and H.</text>
</comment>
<dbReference type="SUPFAM" id="SSF101790">
    <property type="entry name" value="Aminomethyltransferase beta-barrel domain"/>
    <property type="match status" value="1"/>
</dbReference>
<dbReference type="PIRSF" id="PIRSF006487">
    <property type="entry name" value="GcvT"/>
    <property type="match status" value="1"/>
</dbReference>
<sequence length="373" mass="40792">MSTNNQLAHTPLFDWHSAHGGRMVEFSGWSMPVQYTSIVEEHQATRTAVGLFDISHMGRVLVNGPDAAKYLDHLLTRSVVDMKPHQIRYSLVCNEAGGILDDVLCYRVTLENGEHSGYGLVVNAGNRQKILAWMENQQADFDVKLEDITTAYGMFAMQGPRAIEIFDPHTSCELTSMRYYTGQVAQVCGVECFVSRTGYTGEDGCEIVCPSEQLPAVWEQLITSASAVGGRAVGLGARDTLRLEAGMPLYGHELDESTNPIQAGLDFAVNLRDREFIGREAIVGFQRDHKQSVRVGIQMEGKRVAREGATVLLGDQQAGNVTSGTFSPTFNHPIAMAYVCTSAAAPGTPLAVDIRGQEHPAQVVPLPFYERGK</sequence>
<keyword evidence="3 7" id="KW-0032">Aminotransferase</keyword>
<dbReference type="NCBIfam" id="NF001567">
    <property type="entry name" value="PRK00389.1"/>
    <property type="match status" value="1"/>
</dbReference>
<evidence type="ECO:0000259" key="10">
    <source>
        <dbReference type="Pfam" id="PF08669"/>
    </source>
</evidence>
<evidence type="ECO:0000259" key="9">
    <source>
        <dbReference type="Pfam" id="PF01571"/>
    </source>
</evidence>
<evidence type="ECO:0000256" key="6">
    <source>
        <dbReference type="ARBA" id="ARBA00047665"/>
    </source>
</evidence>
<dbReference type="InterPro" id="IPR013977">
    <property type="entry name" value="GcvT_C"/>
</dbReference>
<dbReference type="InterPro" id="IPR029043">
    <property type="entry name" value="GcvT/YgfZ_C"/>
</dbReference>
<reference evidence="11 12" key="1">
    <citation type="submission" date="2019-08" db="EMBL/GenBank/DDBJ databases">
        <title>Deep-cultivation of Planctomycetes and their phenomic and genomic characterization uncovers novel biology.</title>
        <authorList>
            <person name="Wiegand S."/>
            <person name="Jogler M."/>
            <person name="Boedeker C."/>
            <person name="Pinto D."/>
            <person name="Vollmers J."/>
            <person name="Rivas-Marin E."/>
            <person name="Kohn T."/>
            <person name="Peeters S.H."/>
            <person name="Heuer A."/>
            <person name="Rast P."/>
            <person name="Oberbeckmann S."/>
            <person name="Bunk B."/>
            <person name="Jeske O."/>
            <person name="Meyerdierks A."/>
            <person name="Storesund J.E."/>
            <person name="Kallscheuer N."/>
            <person name="Luecker S."/>
            <person name="Lage O.M."/>
            <person name="Pohl T."/>
            <person name="Merkel B.J."/>
            <person name="Hornburger P."/>
            <person name="Mueller R.-W."/>
            <person name="Bruemmer F."/>
            <person name="Labrenz M."/>
            <person name="Spormann A.M."/>
            <person name="Op den Camp H."/>
            <person name="Overmann J."/>
            <person name="Amann R."/>
            <person name="Jetten M.S.M."/>
            <person name="Mascher T."/>
            <person name="Medema M.H."/>
            <person name="Devos D.P."/>
            <person name="Kaster A.-K."/>
            <person name="Ovreas L."/>
            <person name="Rohde M."/>
            <person name="Galperin M.Y."/>
            <person name="Jogler C."/>
        </authorList>
    </citation>
    <scope>NUCLEOTIDE SEQUENCE [LARGE SCALE GENOMIC DNA]</scope>
    <source>
        <strain evidence="11 12">Pr1d</strain>
    </source>
</reference>
<evidence type="ECO:0000256" key="4">
    <source>
        <dbReference type="ARBA" id="ARBA00022679"/>
    </source>
</evidence>
<dbReference type="AlphaFoldDB" id="A0A5B9QDW6"/>
<dbReference type="Gene3D" id="4.10.1250.10">
    <property type="entry name" value="Aminomethyltransferase fragment"/>
    <property type="match status" value="1"/>
</dbReference>
<dbReference type="KEGG" id="bgok:Pr1d_44440"/>
<evidence type="ECO:0000256" key="8">
    <source>
        <dbReference type="PIRSR" id="PIRSR006487-1"/>
    </source>
</evidence>
<keyword evidence="12" id="KW-1185">Reference proteome</keyword>